<dbReference type="PANTHER" id="PTHR30349:SF64">
    <property type="entry name" value="PROPHAGE INTEGRASE INTD-RELATED"/>
    <property type="match status" value="1"/>
</dbReference>
<dbReference type="InterPro" id="IPR050090">
    <property type="entry name" value="Tyrosine_recombinase_XerCD"/>
</dbReference>
<dbReference type="Pfam" id="PF00589">
    <property type="entry name" value="Phage_integrase"/>
    <property type="match status" value="1"/>
</dbReference>
<name>A0ABV8PCC1_9SPHI</name>
<gene>
    <name evidence="3" type="ORF">ACFOWA_17300</name>
</gene>
<evidence type="ECO:0000313" key="4">
    <source>
        <dbReference type="Proteomes" id="UP001595789"/>
    </source>
</evidence>
<reference evidence="4" key="1">
    <citation type="journal article" date="2019" name="Int. J. Syst. Evol. Microbiol.">
        <title>The Global Catalogue of Microorganisms (GCM) 10K type strain sequencing project: providing services to taxonomists for standard genome sequencing and annotation.</title>
        <authorList>
            <consortium name="The Broad Institute Genomics Platform"/>
            <consortium name="The Broad Institute Genome Sequencing Center for Infectious Disease"/>
            <person name="Wu L."/>
            <person name="Ma J."/>
        </authorList>
    </citation>
    <scope>NUCLEOTIDE SEQUENCE [LARGE SCALE GENOMIC DNA]</scope>
    <source>
        <strain evidence="4">CCM 8691</strain>
    </source>
</reference>
<evidence type="ECO:0000259" key="2">
    <source>
        <dbReference type="PROSITE" id="PS51898"/>
    </source>
</evidence>
<dbReference type="SUPFAM" id="SSF56349">
    <property type="entry name" value="DNA breaking-rejoining enzymes"/>
    <property type="match status" value="1"/>
</dbReference>
<protein>
    <submittedName>
        <fullName evidence="3">Tyrosine-type recombinase/integrase</fullName>
    </submittedName>
</protein>
<dbReference type="Gene3D" id="1.10.443.10">
    <property type="entry name" value="Intergrase catalytic core"/>
    <property type="match status" value="1"/>
</dbReference>
<dbReference type="InterPro" id="IPR002104">
    <property type="entry name" value="Integrase_catalytic"/>
</dbReference>
<evidence type="ECO:0000313" key="3">
    <source>
        <dbReference type="EMBL" id="MFC4212955.1"/>
    </source>
</evidence>
<dbReference type="EMBL" id="JBHSBW010000013">
    <property type="protein sequence ID" value="MFC4212955.1"/>
    <property type="molecule type" value="Genomic_DNA"/>
</dbReference>
<dbReference type="InterPro" id="IPR013762">
    <property type="entry name" value="Integrase-like_cat_sf"/>
</dbReference>
<sequence length="106" mass="12262">MLRAYYTAYKSKKFLFEGQFGDQYSIRSAQLVFKQSLARAKINKYVGIHSLRHSFATHLLEQGTDISYIQKLLGHEDIKTTLIYAKVGKKDLTMVQSPLDKINFEK</sequence>
<proteinExistence type="predicted"/>
<evidence type="ECO:0000256" key="1">
    <source>
        <dbReference type="ARBA" id="ARBA00023172"/>
    </source>
</evidence>
<dbReference type="InterPro" id="IPR011010">
    <property type="entry name" value="DNA_brk_join_enz"/>
</dbReference>
<feature type="domain" description="Tyr recombinase" evidence="2">
    <location>
        <begin position="1"/>
        <end position="97"/>
    </location>
</feature>
<comment type="caution">
    <text evidence="3">The sequence shown here is derived from an EMBL/GenBank/DDBJ whole genome shotgun (WGS) entry which is preliminary data.</text>
</comment>
<accession>A0ABV8PCC1</accession>
<dbReference type="Proteomes" id="UP001595789">
    <property type="component" value="Unassembled WGS sequence"/>
</dbReference>
<organism evidence="3 4">
    <name type="scientific">Pedobacter lithocola</name>
    <dbReference type="NCBI Taxonomy" id="1908239"/>
    <lineage>
        <taxon>Bacteria</taxon>
        <taxon>Pseudomonadati</taxon>
        <taxon>Bacteroidota</taxon>
        <taxon>Sphingobacteriia</taxon>
        <taxon>Sphingobacteriales</taxon>
        <taxon>Sphingobacteriaceae</taxon>
        <taxon>Pedobacter</taxon>
    </lineage>
</organism>
<keyword evidence="1" id="KW-0233">DNA recombination</keyword>
<dbReference type="PANTHER" id="PTHR30349">
    <property type="entry name" value="PHAGE INTEGRASE-RELATED"/>
    <property type="match status" value="1"/>
</dbReference>
<keyword evidence="4" id="KW-1185">Reference proteome</keyword>
<dbReference type="PROSITE" id="PS51898">
    <property type="entry name" value="TYR_RECOMBINASE"/>
    <property type="match status" value="1"/>
</dbReference>
<dbReference type="RefSeq" id="WP_378987750.1">
    <property type="nucleotide sequence ID" value="NZ_JBHSBW010000013.1"/>
</dbReference>